<evidence type="ECO:0000313" key="3">
    <source>
        <dbReference type="EMBL" id="CAH0388400.1"/>
    </source>
</evidence>
<sequence length="269" mass="31009">MDHNNAAMKRDFIPVFFDLERTGHYDWDEILRIGAIHKDNIFCRYILPTTEIPPYVSELTRFTKNGEQLLHRGEVKETTTLKKALENLLEYLEQFNKPVIMIGHNCFTYDCRFILRGLRQYGLLNQFTRIVQGFTDSLPLLKKYLPGKPSYYLKLLAVDILGPNLDFMTHATDNDAIILVSIFRKEKIKRIQIFEFARSIKDALKKEDGRIIAKKNLLVRKALQPLITTGSKLTKTVEEGQNIESLKEFLEAEAPEGPSPDTVSTSPKF</sequence>
<dbReference type="KEGG" id="btab:109037131"/>
<dbReference type="AlphaFoldDB" id="A0A9P0ADQ3"/>
<dbReference type="Gene3D" id="3.30.420.10">
    <property type="entry name" value="Ribonuclease H-like superfamily/Ribonuclease H"/>
    <property type="match status" value="1"/>
</dbReference>
<dbReference type="GO" id="GO:0003676">
    <property type="term" value="F:nucleic acid binding"/>
    <property type="evidence" value="ECO:0007669"/>
    <property type="project" value="InterPro"/>
</dbReference>
<evidence type="ECO:0000256" key="1">
    <source>
        <dbReference type="SAM" id="MobiDB-lite"/>
    </source>
</evidence>
<dbReference type="GO" id="GO:0045004">
    <property type="term" value="P:DNA replication proofreading"/>
    <property type="evidence" value="ECO:0007669"/>
    <property type="project" value="TreeGrafter"/>
</dbReference>
<keyword evidence="4" id="KW-1185">Reference proteome</keyword>
<dbReference type="CDD" id="cd06127">
    <property type="entry name" value="DEDDh"/>
    <property type="match status" value="1"/>
</dbReference>
<dbReference type="InterPro" id="IPR012337">
    <property type="entry name" value="RNaseH-like_sf"/>
</dbReference>
<feature type="region of interest" description="Disordered" evidence="1">
    <location>
        <begin position="250"/>
        <end position="269"/>
    </location>
</feature>
<name>A0A9P0ADQ3_BEMTA</name>
<dbReference type="Pfam" id="PF22123">
    <property type="entry name" value="Exu_RNase_H_like"/>
    <property type="match status" value="1"/>
</dbReference>
<feature type="domain" description="Exonuclease" evidence="2">
    <location>
        <begin position="13"/>
        <end position="192"/>
    </location>
</feature>
<dbReference type="InterPro" id="IPR036397">
    <property type="entry name" value="RNaseH_sf"/>
</dbReference>
<dbReference type="PANTHER" id="PTHR30231">
    <property type="entry name" value="DNA POLYMERASE III SUBUNIT EPSILON"/>
    <property type="match status" value="1"/>
</dbReference>
<dbReference type="SUPFAM" id="SSF53098">
    <property type="entry name" value="Ribonuclease H-like"/>
    <property type="match status" value="1"/>
</dbReference>
<dbReference type="GO" id="GO:0005829">
    <property type="term" value="C:cytosol"/>
    <property type="evidence" value="ECO:0007669"/>
    <property type="project" value="TreeGrafter"/>
</dbReference>
<dbReference type="SMART" id="SM00479">
    <property type="entry name" value="EXOIII"/>
    <property type="match status" value="1"/>
</dbReference>
<gene>
    <name evidence="3" type="ORF">BEMITA_LOCUS7314</name>
</gene>
<dbReference type="Proteomes" id="UP001152759">
    <property type="component" value="Chromosome 4"/>
</dbReference>
<dbReference type="EMBL" id="OU963865">
    <property type="protein sequence ID" value="CAH0388400.1"/>
    <property type="molecule type" value="Genomic_DNA"/>
</dbReference>
<accession>A0A9P0ADQ3</accession>
<evidence type="ECO:0000259" key="2">
    <source>
        <dbReference type="SMART" id="SM00479"/>
    </source>
</evidence>
<reference evidence="3" key="1">
    <citation type="submission" date="2021-12" db="EMBL/GenBank/DDBJ databases">
        <authorList>
            <person name="King R."/>
        </authorList>
    </citation>
    <scope>NUCLEOTIDE SEQUENCE</scope>
</reference>
<proteinExistence type="predicted"/>
<protein>
    <recommendedName>
        <fullName evidence="2">Exonuclease domain-containing protein</fullName>
    </recommendedName>
</protein>
<evidence type="ECO:0000313" key="4">
    <source>
        <dbReference type="Proteomes" id="UP001152759"/>
    </source>
</evidence>
<dbReference type="InterPro" id="IPR054362">
    <property type="entry name" value="Exu_RNase_H-like"/>
</dbReference>
<dbReference type="PANTHER" id="PTHR30231:SF41">
    <property type="entry name" value="DNA POLYMERASE III SUBUNIT EPSILON"/>
    <property type="match status" value="1"/>
</dbReference>
<dbReference type="InterPro" id="IPR013520">
    <property type="entry name" value="Ribonucl_H"/>
</dbReference>
<dbReference type="GO" id="GO:0008408">
    <property type="term" value="F:3'-5' exonuclease activity"/>
    <property type="evidence" value="ECO:0007669"/>
    <property type="project" value="TreeGrafter"/>
</dbReference>
<organism evidence="3 4">
    <name type="scientific">Bemisia tabaci</name>
    <name type="common">Sweetpotato whitefly</name>
    <name type="synonym">Aleurodes tabaci</name>
    <dbReference type="NCBI Taxonomy" id="7038"/>
    <lineage>
        <taxon>Eukaryota</taxon>
        <taxon>Metazoa</taxon>
        <taxon>Ecdysozoa</taxon>
        <taxon>Arthropoda</taxon>
        <taxon>Hexapoda</taxon>
        <taxon>Insecta</taxon>
        <taxon>Pterygota</taxon>
        <taxon>Neoptera</taxon>
        <taxon>Paraneoptera</taxon>
        <taxon>Hemiptera</taxon>
        <taxon>Sternorrhyncha</taxon>
        <taxon>Aleyrodoidea</taxon>
        <taxon>Aleyrodidae</taxon>
        <taxon>Aleyrodinae</taxon>
        <taxon>Bemisia</taxon>
    </lineage>
</organism>